<comment type="caution">
    <text evidence="1">The sequence shown here is derived from an EMBL/GenBank/DDBJ whole genome shotgun (WGS) entry which is preliminary data.</text>
</comment>
<evidence type="ECO:0000313" key="1">
    <source>
        <dbReference type="EMBL" id="CAE6359761.1"/>
    </source>
</evidence>
<gene>
    <name evidence="1" type="ORF">RDB_LOCUS10806</name>
</gene>
<organism evidence="1 2">
    <name type="scientific">Rhizoctonia solani</name>
    <dbReference type="NCBI Taxonomy" id="456999"/>
    <lineage>
        <taxon>Eukaryota</taxon>
        <taxon>Fungi</taxon>
        <taxon>Dikarya</taxon>
        <taxon>Basidiomycota</taxon>
        <taxon>Agaricomycotina</taxon>
        <taxon>Agaricomycetes</taxon>
        <taxon>Cantharellales</taxon>
        <taxon>Ceratobasidiaceae</taxon>
        <taxon>Rhizoctonia</taxon>
    </lineage>
</organism>
<proteinExistence type="predicted"/>
<protein>
    <submittedName>
        <fullName evidence="1">Uncharacterized protein</fullName>
    </submittedName>
</protein>
<dbReference type="EMBL" id="CAJMWQ010000452">
    <property type="protein sequence ID" value="CAE6359761.1"/>
    <property type="molecule type" value="Genomic_DNA"/>
</dbReference>
<evidence type="ECO:0000313" key="2">
    <source>
        <dbReference type="Proteomes" id="UP000663826"/>
    </source>
</evidence>
<dbReference type="AlphaFoldDB" id="A0A8H2WE93"/>
<dbReference type="Pfam" id="PF11951">
    <property type="entry name" value="Fungal_trans_2"/>
    <property type="match status" value="1"/>
</dbReference>
<accession>A0A8H2WE93</accession>
<dbReference type="InterPro" id="IPR021858">
    <property type="entry name" value="Fun_TF"/>
</dbReference>
<sequence>MNFRYDTTTLPEVEEPIFNLTKGLGVRWAYGVPDKLVILLARMNGLLEDFGSNVDPLTIKQLEMEIEAIEAFVVPSADHNLDVGILAVQECWRQAAYIYLYMGLCGADSHDPRVVRTHGKFIEVFTRTKPGRMPDSFLILALPILGIATRHPDEQELLKRRMMALPECSRRGASGNQLIQMLEAIWSLANESGRSMTWSDLRLVSLYVAGV</sequence>
<reference evidence="1" key="1">
    <citation type="submission" date="2021-01" db="EMBL/GenBank/DDBJ databases">
        <authorList>
            <person name="Kaushik A."/>
        </authorList>
    </citation>
    <scope>NUCLEOTIDE SEQUENCE</scope>
    <source>
        <strain evidence="1">AG1-1B</strain>
    </source>
</reference>
<dbReference type="Proteomes" id="UP000663826">
    <property type="component" value="Unassembled WGS sequence"/>
</dbReference>
<name>A0A8H2WE93_9AGAM</name>